<gene>
    <name evidence="1" type="ORF">BKK80_12070</name>
</gene>
<evidence type="ECO:0000313" key="2">
    <source>
        <dbReference type="Proteomes" id="UP000177515"/>
    </source>
</evidence>
<dbReference type="EMBL" id="CP017754">
    <property type="protein sequence ID" value="AOZ06473.1"/>
    <property type="molecule type" value="Genomic_DNA"/>
</dbReference>
<proteinExistence type="predicted"/>
<keyword evidence="2" id="KW-1185">Reference proteome</keyword>
<name>A0ABN4TN86_9BURK</name>
<sequence length="73" mass="8715">MEADRIALYFLRIAIQVISEWPFEILLMRTAIHSSVDGYCYVPKCRCRSWQAVEDDHFDILTINMNRFWLVFG</sequence>
<accession>A0ABN4TN86</accession>
<dbReference type="Proteomes" id="UP000177515">
    <property type="component" value="Chromosome 1"/>
</dbReference>
<evidence type="ECO:0000313" key="1">
    <source>
        <dbReference type="EMBL" id="AOZ06473.1"/>
    </source>
</evidence>
<organism evidence="1 2">
    <name type="scientific">Cupriavidus malaysiensis</name>
    <dbReference type="NCBI Taxonomy" id="367825"/>
    <lineage>
        <taxon>Bacteria</taxon>
        <taxon>Pseudomonadati</taxon>
        <taxon>Pseudomonadota</taxon>
        <taxon>Betaproteobacteria</taxon>
        <taxon>Burkholderiales</taxon>
        <taxon>Burkholderiaceae</taxon>
        <taxon>Cupriavidus</taxon>
    </lineage>
</organism>
<protein>
    <submittedName>
        <fullName evidence="1">Uncharacterized protein</fullName>
    </submittedName>
</protein>
<reference evidence="1 2" key="1">
    <citation type="submission" date="2016-10" db="EMBL/GenBank/DDBJ databases">
        <title>Complete genome sequences of three Cupriavidus strains isolated from various Malaysian environments.</title>
        <authorList>
            <person name="Abdullah A.A.-A."/>
            <person name="Shafie N.A.H."/>
            <person name="Lau N.S."/>
        </authorList>
    </citation>
    <scope>NUCLEOTIDE SEQUENCE [LARGE SCALE GENOMIC DNA]</scope>
    <source>
        <strain evidence="1 2">USMAA1020</strain>
    </source>
</reference>